<dbReference type="EMBL" id="JAWQEG010002045">
    <property type="protein sequence ID" value="KAK3874848.1"/>
    <property type="molecule type" value="Genomic_DNA"/>
</dbReference>
<comment type="caution">
    <text evidence="2">The sequence shown here is derived from an EMBL/GenBank/DDBJ whole genome shotgun (WGS) entry which is preliminary data.</text>
</comment>
<gene>
    <name evidence="2" type="ORF">Pcinc_020253</name>
</gene>
<accession>A0AAE1FN55</accession>
<reference evidence="2" key="1">
    <citation type="submission" date="2023-10" db="EMBL/GenBank/DDBJ databases">
        <title>Genome assemblies of two species of porcelain crab, Petrolisthes cinctipes and Petrolisthes manimaculis (Anomura: Porcellanidae).</title>
        <authorList>
            <person name="Angst P."/>
        </authorList>
    </citation>
    <scope>NUCLEOTIDE SEQUENCE</scope>
    <source>
        <strain evidence="2">PB745_01</strain>
        <tissue evidence="2">Gill</tissue>
    </source>
</reference>
<keyword evidence="3" id="KW-1185">Reference proteome</keyword>
<evidence type="ECO:0000313" key="2">
    <source>
        <dbReference type="EMBL" id="KAK3874848.1"/>
    </source>
</evidence>
<feature type="transmembrane region" description="Helical" evidence="1">
    <location>
        <begin position="162"/>
        <end position="185"/>
    </location>
</feature>
<proteinExistence type="predicted"/>
<dbReference type="Proteomes" id="UP001286313">
    <property type="component" value="Unassembled WGS sequence"/>
</dbReference>
<keyword evidence="1" id="KW-0472">Membrane</keyword>
<evidence type="ECO:0000313" key="3">
    <source>
        <dbReference type="Proteomes" id="UP001286313"/>
    </source>
</evidence>
<protein>
    <submittedName>
        <fullName evidence="2">Uncharacterized protein</fullName>
    </submittedName>
</protein>
<keyword evidence="1" id="KW-1133">Transmembrane helix</keyword>
<keyword evidence="1" id="KW-0812">Transmembrane</keyword>
<sequence>METASKELCQKCRCHIFNDSSHSSQVVTFTPFHKSFLFSASTTLSPSVTLSLFSLPPLLPYILSSPLPFSPSPPSLPSSASLRLFFAPPLPSSTSLASPSFLPFPPMFKVTPLPFSRSLHCLLASPLPSLLTIPSFLSPTWTSLYHHTLTSSLTTSLPFSPILPLLLFSFCTCISILFSCLVFPLSSPPLPSSRTPFSFHL</sequence>
<name>A0AAE1FN55_PETCI</name>
<dbReference type="AlphaFoldDB" id="A0AAE1FN55"/>
<organism evidence="2 3">
    <name type="scientific">Petrolisthes cinctipes</name>
    <name type="common">Flat porcelain crab</name>
    <dbReference type="NCBI Taxonomy" id="88211"/>
    <lineage>
        <taxon>Eukaryota</taxon>
        <taxon>Metazoa</taxon>
        <taxon>Ecdysozoa</taxon>
        <taxon>Arthropoda</taxon>
        <taxon>Crustacea</taxon>
        <taxon>Multicrustacea</taxon>
        <taxon>Malacostraca</taxon>
        <taxon>Eumalacostraca</taxon>
        <taxon>Eucarida</taxon>
        <taxon>Decapoda</taxon>
        <taxon>Pleocyemata</taxon>
        <taxon>Anomura</taxon>
        <taxon>Galatheoidea</taxon>
        <taxon>Porcellanidae</taxon>
        <taxon>Petrolisthes</taxon>
    </lineage>
</organism>
<evidence type="ECO:0000256" key="1">
    <source>
        <dbReference type="SAM" id="Phobius"/>
    </source>
</evidence>